<evidence type="ECO:0000256" key="2">
    <source>
        <dbReference type="ARBA" id="ARBA00007362"/>
    </source>
</evidence>
<comment type="caution">
    <text evidence="9">The sequence shown here is derived from an EMBL/GenBank/DDBJ whole genome shotgun (WGS) entry which is preliminary data.</text>
</comment>
<dbReference type="Pfam" id="PF00892">
    <property type="entry name" value="EamA"/>
    <property type="match status" value="1"/>
</dbReference>
<keyword evidence="6 7" id="KW-0472">Membrane</keyword>
<dbReference type="InterPro" id="IPR050638">
    <property type="entry name" value="AA-Vitamin_Transporters"/>
</dbReference>
<proteinExistence type="inferred from homology"/>
<reference evidence="9 10" key="1">
    <citation type="journal article" date="2017" name="Genome Announc.">
        <title>Draft Genome Sequence of Romboutsia weinsteinii sp. nov. Strain CCRI-19649(T) Isolated from Surface Water.</title>
        <authorList>
            <person name="Maheux A.F."/>
            <person name="Boudreau D.K."/>
            <person name="Berube E."/>
            <person name="Boissinot M."/>
            <person name="Cantin P."/>
            <person name="Raymond F."/>
            <person name="Corbeil J."/>
            <person name="Omar R.F."/>
            <person name="Bergeron M.G."/>
        </authorList>
    </citation>
    <scope>NUCLEOTIDE SEQUENCE [LARGE SCALE GENOMIC DNA]</scope>
    <source>
        <strain evidence="9 10">CCRI-19649</strain>
    </source>
</reference>
<feature type="domain" description="EamA" evidence="8">
    <location>
        <begin position="1"/>
        <end position="70"/>
    </location>
</feature>
<comment type="subcellular location">
    <subcellularLocation>
        <location evidence="1">Cell membrane</location>
        <topology evidence="1">Multi-pass membrane protein</topology>
    </subcellularLocation>
</comment>
<organism evidence="9 10">
    <name type="scientific">Romboutsia weinsteinii</name>
    <dbReference type="NCBI Taxonomy" id="2020949"/>
    <lineage>
        <taxon>Bacteria</taxon>
        <taxon>Bacillati</taxon>
        <taxon>Bacillota</taxon>
        <taxon>Clostridia</taxon>
        <taxon>Peptostreptococcales</taxon>
        <taxon>Peptostreptococcaceae</taxon>
        <taxon>Romboutsia</taxon>
    </lineage>
</organism>
<keyword evidence="4 7" id="KW-0812">Transmembrane</keyword>
<protein>
    <submittedName>
        <fullName evidence="9">EamA family transporter</fullName>
    </submittedName>
</protein>
<feature type="transmembrane region" description="Helical" evidence="7">
    <location>
        <begin position="30"/>
        <end position="47"/>
    </location>
</feature>
<evidence type="ECO:0000256" key="3">
    <source>
        <dbReference type="ARBA" id="ARBA00022475"/>
    </source>
</evidence>
<keyword evidence="5 7" id="KW-1133">Transmembrane helix</keyword>
<sequence>VLYMAVFASVCGYLIQQISIKDIGPSKTNLYINLVPVFSMIMAYFILDEKINLIKIISAIFIISGILIANAGKKENLENIEENQ</sequence>
<keyword evidence="10" id="KW-1185">Reference proteome</keyword>
<evidence type="ECO:0000313" key="9">
    <source>
        <dbReference type="EMBL" id="RDY25224.1"/>
    </source>
</evidence>
<dbReference type="PANTHER" id="PTHR32322">
    <property type="entry name" value="INNER MEMBRANE TRANSPORTER"/>
    <property type="match status" value="1"/>
</dbReference>
<dbReference type="AlphaFoldDB" id="A0A371IXM5"/>
<feature type="non-terminal residue" evidence="9">
    <location>
        <position position="1"/>
    </location>
</feature>
<evidence type="ECO:0000313" key="10">
    <source>
        <dbReference type="Proteomes" id="UP000215694"/>
    </source>
</evidence>
<comment type="similarity">
    <text evidence="2">Belongs to the EamA transporter family.</text>
</comment>
<keyword evidence="3" id="KW-1003">Cell membrane</keyword>
<evidence type="ECO:0000256" key="6">
    <source>
        <dbReference type="ARBA" id="ARBA00023136"/>
    </source>
</evidence>
<dbReference type="GO" id="GO:0005886">
    <property type="term" value="C:plasma membrane"/>
    <property type="evidence" value="ECO:0007669"/>
    <property type="project" value="UniProtKB-SubCell"/>
</dbReference>
<dbReference type="InterPro" id="IPR037185">
    <property type="entry name" value="EmrE-like"/>
</dbReference>
<name>A0A371IXM5_9FIRM</name>
<feature type="transmembrane region" description="Helical" evidence="7">
    <location>
        <begin position="53"/>
        <end position="72"/>
    </location>
</feature>
<gene>
    <name evidence="9" type="ORF">CHL78_019265</name>
</gene>
<dbReference type="SUPFAM" id="SSF103481">
    <property type="entry name" value="Multidrug resistance efflux transporter EmrE"/>
    <property type="match status" value="1"/>
</dbReference>
<evidence type="ECO:0000256" key="7">
    <source>
        <dbReference type="SAM" id="Phobius"/>
    </source>
</evidence>
<evidence type="ECO:0000259" key="8">
    <source>
        <dbReference type="Pfam" id="PF00892"/>
    </source>
</evidence>
<evidence type="ECO:0000256" key="5">
    <source>
        <dbReference type="ARBA" id="ARBA00022989"/>
    </source>
</evidence>
<dbReference type="Proteomes" id="UP000215694">
    <property type="component" value="Unassembled WGS sequence"/>
</dbReference>
<evidence type="ECO:0000256" key="1">
    <source>
        <dbReference type="ARBA" id="ARBA00004651"/>
    </source>
</evidence>
<dbReference type="OrthoDB" id="9805239at2"/>
<dbReference type="EMBL" id="NOJY02000096">
    <property type="protein sequence ID" value="RDY25224.1"/>
    <property type="molecule type" value="Genomic_DNA"/>
</dbReference>
<evidence type="ECO:0000256" key="4">
    <source>
        <dbReference type="ARBA" id="ARBA00022692"/>
    </source>
</evidence>
<dbReference type="Gene3D" id="1.10.3730.20">
    <property type="match status" value="1"/>
</dbReference>
<dbReference type="RefSeq" id="WP_147295859.1">
    <property type="nucleotide sequence ID" value="NZ_NOJY02000096.1"/>
</dbReference>
<dbReference type="PANTHER" id="PTHR32322:SF18">
    <property type="entry name" value="S-ADENOSYLMETHIONINE_S-ADENOSYLHOMOCYSTEINE TRANSPORTER"/>
    <property type="match status" value="1"/>
</dbReference>
<dbReference type="InterPro" id="IPR000620">
    <property type="entry name" value="EamA_dom"/>
</dbReference>
<accession>A0A371IXM5</accession>